<evidence type="ECO:0000313" key="1">
    <source>
        <dbReference type="EMBL" id="OTI63147.1"/>
    </source>
</evidence>
<protein>
    <submittedName>
        <fullName evidence="1">Uncharacterized protein</fullName>
    </submittedName>
</protein>
<organism evidence="1 2">
    <name type="scientific">Pseudomonas aeruginosa</name>
    <dbReference type="NCBI Taxonomy" id="287"/>
    <lineage>
        <taxon>Bacteria</taxon>
        <taxon>Pseudomonadati</taxon>
        <taxon>Pseudomonadota</taxon>
        <taxon>Gammaproteobacteria</taxon>
        <taxon>Pseudomonadales</taxon>
        <taxon>Pseudomonadaceae</taxon>
        <taxon>Pseudomonas</taxon>
    </lineage>
</organism>
<dbReference type="RefSeq" id="WP_065327542.1">
    <property type="nucleotide sequence ID" value="NZ_JAREKE010000016.1"/>
</dbReference>
<dbReference type="Proteomes" id="UP000194857">
    <property type="component" value="Unassembled WGS sequence"/>
</dbReference>
<gene>
    <name evidence="1" type="ORF">CAZ10_09945</name>
</gene>
<evidence type="ECO:0000313" key="2">
    <source>
        <dbReference type="Proteomes" id="UP000194857"/>
    </source>
</evidence>
<reference evidence="1 2" key="1">
    <citation type="submission" date="2017-05" db="EMBL/GenBank/DDBJ databases">
        <authorList>
            <person name="Song R."/>
            <person name="Chenine A.L."/>
            <person name="Ruprecht R.M."/>
        </authorList>
    </citation>
    <scope>NUCLEOTIDE SEQUENCE [LARGE SCALE GENOMIC DNA]</scope>
    <source>
        <strain evidence="1 2">S567_C10_BS</strain>
    </source>
</reference>
<sequence>MNADRKRHAQKIATYTAAVERAGFAKVEAVIGSQAAGKFELAADAHRRQQADHIVADFLADAQSSVNDDDFDIYDVLRSA</sequence>
<dbReference type="AlphaFoldDB" id="A0A241XRV7"/>
<accession>A0A241XRV7</accession>
<dbReference type="EMBL" id="NFFZ01000004">
    <property type="protein sequence ID" value="OTI63147.1"/>
    <property type="molecule type" value="Genomic_DNA"/>
</dbReference>
<proteinExistence type="predicted"/>
<name>A0A241XRV7_PSEAI</name>
<comment type="caution">
    <text evidence="1">The sequence shown here is derived from an EMBL/GenBank/DDBJ whole genome shotgun (WGS) entry which is preliminary data.</text>
</comment>